<keyword evidence="8" id="KW-0464">Manganese</keyword>
<feature type="compositionally biased region" description="Low complexity" evidence="10">
    <location>
        <begin position="327"/>
        <end position="347"/>
    </location>
</feature>
<keyword evidence="4" id="KW-0479">Metal-binding</keyword>
<name>A0A2Z6N9H5_TRISU</name>
<evidence type="ECO:0000256" key="5">
    <source>
        <dbReference type="ARBA" id="ARBA00022801"/>
    </source>
</evidence>
<comment type="cofactor">
    <cofactor evidence="1">
        <name>Mn(2+)</name>
        <dbReference type="ChEBI" id="CHEBI:29035"/>
    </cofactor>
</comment>
<dbReference type="SMART" id="SM00332">
    <property type="entry name" value="PP2Cc"/>
    <property type="match status" value="1"/>
</dbReference>
<evidence type="ECO:0000256" key="6">
    <source>
        <dbReference type="ARBA" id="ARBA00022842"/>
    </source>
</evidence>
<evidence type="ECO:0000256" key="1">
    <source>
        <dbReference type="ARBA" id="ARBA00001936"/>
    </source>
</evidence>
<feature type="domain" description="PPM-type phosphatase" evidence="11">
    <location>
        <begin position="214"/>
        <end position="529"/>
    </location>
</feature>
<accession>A0A2Z6N9H5</accession>
<evidence type="ECO:0000256" key="7">
    <source>
        <dbReference type="ARBA" id="ARBA00022912"/>
    </source>
</evidence>
<dbReference type="SUPFAM" id="SSF81606">
    <property type="entry name" value="PP2C-like"/>
    <property type="match status" value="1"/>
</dbReference>
<gene>
    <name evidence="12" type="ORF">TSUD_398250</name>
</gene>
<dbReference type="OrthoDB" id="10264738at2759"/>
<evidence type="ECO:0000256" key="8">
    <source>
        <dbReference type="ARBA" id="ARBA00023211"/>
    </source>
</evidence>
<dbReference type="PROSITE" id="PS01032">
    <property type="entry name" value="PPM_1"/>
    <property type="match status" value="1"/>
</dbReference>
<reference evidence="13" key="1">
    <citation type="journal article" date="2017" name="Front. Plant Sci.">
        <title>Climate Clever Clovers: New Paradigm to Reduce the Environmental Footprint of Ruminants by Breeding Low Methanogenic Forages Utilizing Haplotype Variation.</title>
        <authorList>
            <person name="Kaur P."/>
            <person name="Appels R."/>
            <person name="Bayer P.E."/>
            <person name="Keeble-Gagnere G."/>
            <person name="Wang J."/>
            <person name="Hirakawa H."/>
            <person name="Shirasawa K."/>
            <person name="Vercoe P."/>
            <person name="Stefanova K."/>
            <person name="Durmic Z."/>
            <person name="Nichols P."/>
            <person name="Revell C."/>
            <person name="Isobe S.N."/>
            <person name="Edwards D."/>
            <person name="Erskine W."/>
        </authorList>
    </citation>
    <scope>NUCLEOTIDE SEQUENCE [LARGE SCALE GENOMIC DNA]</scope>
    <source>
        <strain evidence="13">cv. Daliak</strain>
    </source>
</reference>
<proteinExistence type="inferred from homology"/>
<dbReference type="InterPro" id="IPR015655">
    <property type="entry name" value="PP2C"/>
</dbReference>
<dbReference type="Gene3D" id="3.60.40.10">
    <property type="entry name" value="PPM-type phosphatase domain"/>
    <property type="match status" value="1"/>
</dbReference>
<dbReference type="FunFam" id="3.60.40.10:FF:000041">
    <property type="entry name" value="Protein phosphatase 2C 51"/>
    <property type="match status" value="1"/>
</dbReference>
<evidence type="ECO:0000256" key="3">
    <source>
        <dbReference type="ARBA" id="ARBA00013081"/>
    </source>
</evidence>
<keyword evidence="7 9" id="KW-0904">Protein phosphatase</keyword>
<dbReference type="CDD" id="cd00143">
    <property type="entry name" value="PP2Cc"/>
    <property type="match status" value="1"/>
</dbReference>
<evidence type="ECO:0000256" key="9">
    <source>
        <dbReference type="RuleBase" id="RU003465"/>
    </source>
</evidence>
<keyword evidence="6" id="KW-0460">Magnesium</keyword>
<evidence type="ECO:0000256" key="4">
    <source>
        <dbReference type="ARBA" id="ARBA00022723"/>
    </source>
</evidence>
<dbReference type="GO" id="GO:0046872">
    <property type="term" value="F:metal ion binding"/>
    <property type="evidence" value="ECO:0007669"/>
    <property type="project" value="UniProtKB-KW"/>
</dbReference>
<sequence length="539" mass="58848">MEEISSTVAVPLTLGNLIQKESVMTNLMANTATVLILNPASIEGCQSFSVGSGDNDDADINPQRKISVSLEVKENHQVAAETVAEMVLESDSNGRNDDEFMIANDFPRIHNPSSQSDVSNKIGSFKEDSAISRTNLSEMNAPNTVMVDGNNHDQSVLYNSVKNTASVAMKHESEDGSKSDGSDTKPIDVVHEIPEKRTCTTNCDNALELSDTPLCGFSSVCGRRQEMEDAIVVKPQLFQVPSMMLIDGHVNENTKHSLAHFFGVFDGHGGSQVANYCQTHLHSVLVEEIEAAESSIPETNEKENWQDQWKKVLTNCFQKVDDKIVGGNAANDGSNSNDGSESSTEETLAPECAGSTALVAVLTQTHIIVANCGDSRAVLCRGKEALPLSTDHRPDREDERERIEAAGGKIIQWNGCRVLGVLAVSRSIGDRYLKPWIIPDPEVNCVLREKTDECLILASDGLWDVIKNEEACEIARKRILIWHKKNGNNVSTGQVGGVDPAAQYAADYLSKLALQRASKDNISVIVIDLKAQREFKRKE</sequence>
<evidence type="ECO:0000256" key="2">
    <source>
        <dbReference type="ARBA" id="ARBA00001946"/>
    </source>
</evidence>
<dbReference type="Pfam" id="PF00481">
    <property type="entry name" value="PP2C"/>
    <property type="match status" value="1"/>
</dbReference>
<evidence type="ECO:0000259" key="11">
    <source>
        <dbReference type="PROSITE" id="PS51746"/>
    </source>
</evidence>
<dbReference type="GO" id="GO:0004722">
    <property type="term" value="F:protein serine/threonine phosphatase activity"/>
    <property type="evidence" value="ECO:0007669"/>
    <property type="project" value="UniProtKB-EC"/>
</dbReference>
<keyword evidence="5 9" id="KW-0378">Hydrolase</keyword>
<organism evidence="12 13">
    <name type="scientific">Trifolium subterraneum</name>
    <name type="common">Subterranean clover</name>
    <dbReference type="NCBI Taxonomy" id="3900"/>
    <lineage>
        <taxon>Eukaryota</taxon>
        <taxon>Viridiplantae</taxon>
        <taxon>Streptophyta</taxon>
        <taxon>Embryophyta</taxon>
        <taxon>Tracheophyta</taxon>
        <taxon>Spermatophyta</taxon>
        <taxon>Magnoliopsida</taxon>
        <taxon>eudicotyledons</taxon>
        <taxon>Gunneridae</taxon>
        <taxon>Pentapetalae</taxon>
        <taxon>rosids</taxon>
        <taxon>fabids</taxon>
        <taxon>Fabales</taxon>
        <taxon>Fabaceae</taxon>
        <taxon>Papilionoideae</taxon>
        <taxon>50 kb inversion clade</taxon>
        <taxon>NPAAA clade</taxon>
        <taxon>Hologalegina</taxon>
        <taxon>IRL clade</taxon>
        <taxon>Trifolieae</taxon>
        <taxon>Trifolium</taxon>
    </lineage>
</organism>
<keyword evidence="13" id="KW-1185">Reference proteome</keyword>
<dbReference type="InterPro" id="IPR001932">
    <property type="entry name" value="PPM-type_phosphatase-like_dom"/>
</dbReference>
<dbReference type="AlphaFoldDB" id="A0A2Z6N9H5"/>
<protein>
    <recommendedName>
        <fullName evidence="3">protein-serine/threonine phosphatase</fullName>
        <ecNumber evidence="3">3.1.3.16</ecNumber>
    </recommendedName>
</protein>
<dbReference type="EC" id="3.1.3.16" evidence="3"/>
<feature type="region of interest" description="Disordered" evidence="10">
    <location>
        <begin position="327"/>
        <end position="348"/>
    </location>
</feature>
<dbReference type="PANTHER" id="PTHR47992">
    <property type="entry name" value="PROTEIN PHOSPHATASE"/>
    <property type="match status" value="1"/>
</dbReference>
<dbReference type="InterPro" id="IPR036457">
    <property type="entry name" value="PPM-type-like_dom_sf"/>
</dbReference>
<comment type="cofactor">
    <cofactor evidence="2">
        <name>Mg(2+)</name>
        <dbReference type="ChEBI" id="CHEBI:18420"/>
    </cofactor>
</comment>
<dbReference type="Proteomes" id="UP000242715">
    <property type="component" value="Unassembled WGS sequence"/>
</dbReference>
<evidence type="ECO:0000313" key="13">
    <source>
        <dbReference type="Proteomes" id="UP000242715"/>
    </source>
</evidence>
<dbReference type="EMBL" id="DF973861">
    <property type="protein sequence ID" value="GAU41388.1"/>
    <property type="molecule type" value="Genomic_DNA"/>
</dbReference>
<dbReference type="InterPro" id="IPR000222">
    <property type="entry name" value="PP2C_BS"/>
</dbReference>
<evidence type="ECO:0000256" key="10">
    <source>
        <dbReference type="SAM" id="MobiDB-lite"/>
    </source>
</evidence>
<comment type="similarity">
    <text evidence="9">Belongs to the PP2C family.</text>
</comment>
<dbReference type="PROSITE" id="PS51746">
    <property type="entry name" value="PPM_2"/>
    <property type="match status" value="1"/>
</dbReference>
<evidence type="ECO:0000313" key="12">
    <source>
        <dbReference type="EMBL" id="GAU41388.1"/>
    </source>
</evidence>